<dbReference type="GO" id="GO:0016757">
    <property type="term" value="F:glycosyltransferase activity"/>
    <property type="evidence" value="ECO:0007669"/>
    <property type="project" value="InterPro"/>
</dbReference>
<dbReference type="Proteomes" id="UP000198824">
    <property type="component" value="Unassembled WGS sequence"/>
</dbReference>
<dbReference type="EMBL" id="FOZG01000001">
    <property type="protein sequence ID" value="SFR77719.1"/>
    <property type="molecule type" value="Genomic_DNA"/>
</dbReference>
<sequence length="286" mass="31837">MRAGRFDEAWAMSERDVALRDPALRDDPSVDYHLRWVWDGRPFDNRDVLVRCYHGLGDTIQFARYLPALAERARSVRVEVQPRLLPLLSQTPGVTFHPFDVANPLPPVECDIEITELAFALRLSPLDVPAPYLSVAPAALPSGTIGLCYSAGGWDKERWVPPALLAPLCEGRRCLSLVAEPAPLPIANPEGCPFDFAETAALVAGCALVITVDTMIAHLAGALGRPTWLMLKSDPDWRWSPHDRRSPWYDSMRLYAQPQAGDWEHVVDRVARDLARLYPAQAKGSR</sequence>
<dbReference type="OrthoDB" id="6193797at2"/>
<name>A0A1I6JFT3_9SPHN</name>
<dbReference type="SUPFAM" id="SSF53756">
    <property type="entry name" value="UDP-Glycosyltransferase/glycogen phosphorylase"/>
    <property type="match status" value="1"/>
</dbReference>
<accession>A0A1I6JFT3</accession>
<protein>
    <submittedName>
        <fullName evidence="1">Glycosyltransferase family 9 (Heptosyltransferase)</fullName>
    </submittedName>
</protein>
<keyword evidence="2" id="KW-1185">Reference proteome</keyword>
<keyword evidence="1" id="KW-0808">Transferase</keyword>
<evidence type="ECO:0000313" key="2">
    <source>
        <dbReference type="Proteomes" id="UP000198824"/>
    </source>
</evidence>
<evidence type="ECO:0000313" key="1">
    <source>
        <dbReference type="EMBL" id="SFR77719.1"/>
    </source>
</evidence>
<reference evidence="1 2" key="1">
    <citation type="submission" date="2016-10" db="EMBL/GenBank/DDBJ databases">
        <authorList>
            <person name="de Groot N.N."/>
        </authorList>
    </citation>
    <scope>NUCLEOTIDE SEQUENCE [LARGE SCALE GENOMIC DNA]</scope>
    <source>
        <strain evidence="1 2">S5-249</strain>
    </source>
</reference>
<dbReference type="STRING" id="1166337.SAMN05192580_0208"/>
<dbReference type="Pfam" id="PF01075">
    <property type="entry name" value="Glyco_transf_9"/>
    <property type="match status" value="1"/>
</dbReference>
<dbReference type="Gene3D" id="3.40.50.2000">
    <property type="entry name" value="Glycogen Phosphorylase B"/>
    <property type="match status" value="1"/>
</dbReference>
<proteinExistence type="predicted"/>
<organism evidence="1 2">
    <name type="scientific">Sphingomonas jatrophae</name>
    <dbReference type="NCBI Taxonomy" id="1166337"/>
    <lineage>
        <taxon>Bacteria</taxon>
        <taxon>Pseudomonadati</taxon>
        <taxon>Pseudomonadota</taxon>
        <taxon>Alphaproteobacteria</taxon>
        <taxon>Sphingomonadales</taxon>
        <taxon>Sphingomonadaceae</taxon>
        <taxon>Sphingomonas</taxon>
    </lineage>
</organism>
<dbReference type="InterPro" id="IPR002201">
    <property type="entry name" value="Glyco_trans_9"/>
</dbReference>
<gene>
    <name evidence="1" type="ORF">SAMN05192580_0208</name>
</gene>
<dbReference type="AlphaFoldDB" id="A0A1I6JFT3"/>